<proteinExistence type="predicted"/>
<dbReference type="InterPro" id="IPR007492">
    <property type="entry name" value="LytTR_DNA-bd_dom"/>
</dbReference>
<reference evidence="6 7" key="1">
    <citation type="submission" date="2019-04" db="EMBL/GenBank/DDBJ databases">
        <authorList>
            <person name="Embree M."/>
            <person name="Gaffney J.R."/>
        </authorList>
    </citation>
    <scope>NUCLEOTIDE SEQUENCE [LARGE SCALE GENOMIC DNA]</scope>
    <source>
        <strain evidence="6 7">JE7A12</strain>
    </source>
</reference>
<name>A0A4P8XX65_9FIRM</name>
<evidence type="ECO:0000256" key="1">
    <source>
        <dbReference type="ARBA" id="ARBA00018672"/>
    </source>
</evidence>
<dbReference type="AlphaFoldDB" id="A0A4P8XX65"/>
<dbReference type="EMBL" id="CP039381">
    <property type="protein sequence ID" value="QCT07751.1"/>
    <property type="molecule type" value="Genomic_DNA"/>
</dbReference>
<evidence type="ECO:0000256" key="2">
    <source>
        <dbReference type="ARBA" id="ARBA00024867"/>
    </source>
</evidence>
<evidence type="ECO:0000256" key="3">
    <source>
        <dbReference type="PROSITE-ProRule" id="PRU00169"/>
    </source>
</evidence>
<gene>
    <name evidence="6" type="ORF">E5Z56_10465</name>
</gene>
<evidence type="ECO:0000313" key="6">
    <source>
        <dbReference type="EMBL" id="QCT07751.1"/>
    </source>
</evidence>
<dbReference type="PANTHER" id="PTHR37299">
    <property type="entry name" value="TRANSCRIPTIONAL REGULATOR-RELATED"/>
    <property type="match status" value="1"/>
</dbReference>
<dbReference type="Pfam" id="PF04397">
    <property type="entry name" value="LytTR"/>
    <property type="match status" value="1"/>
</dbReference>
<dbReference type="InterPro" id="IPR011006">
    <property type="entry name" value="CheY-like_superfamily"/>
</dbReference>
<sequence>MRIAICDDEALFLSQLKSKIYEYSNNHNLEPVVDEYTVGSNLINSNIKYDIIILDYQMDKIDGLETARQLRNGINEFACIIFLTNYGEISIDAYSVDTYRFVLKSTLWDGLYNALDDYRKRMSTGKSISVKSDRSYITVDTDDIVFIESQNRVTSIHLSDNNIIETKTPLSSIFESLPHTDFFRVHKSFIVSFRYITRRDFSSLNVTGYDYEIPVSRKYTADFKEAYYNYLKE</sequence>
<dbReference type="KEGG" id="ruj:E5Z56_10465"/>
<evidence type="ECO:0000259" key="4">
    <source>
        <dbReference type="PROSITE" id="PS50110"/>
    </source>
</evidence>
<evidence type="ECO:0000259" key="5">
    <source>
        <dbReference type="PROSITE" id="PS50930"/>
    </source>
</evidence>
<dbReference type="SUPFAM" id="SSF52172">
    <property type="entry name" value="CheY-like"/>
    <property type="match status" value="1"/>
</dbReference>
<dbReference type="PROSITE" id="PS50930">
    <property type="entry name" value="HTH_LYTTR"/>
    <property type="match status" value="1"/>
</dbReference>
<dbReference type="InterPro" id="IPR046947">
    <property type="entry name" value="LytR-like"/>
</dbReference>
<dbReference type="OrthoDB" id="1839448at2"/>
<dbReference type="RefSeq" id="WP_138157742.1">
    <property type="nucleotide sequence ID" value="NZ_CP039381.1"/>
</dbReference>
<feature type="modified residue" description="4-aspartylphosphate" evidence="3">
    <location>
        <position position="55"/>
    </location>
</feature>
<dbReference type="InterPro" id="IPR001789">
    <property type="entry name" value="Sig_transdc_resp-reg_receiver"/>
</dbReference>
<keyword evidence="3" id="KW-0597">Phosphoprotein</keyword>
<dbReference type="Gene3D" id="3.40.50.2300">
    <property type="match status" value="1"/>
</dbReference>
<dbReference type="SMART" id="SM00448">
    <property type="entry name" value="REC"/>
    <property type="match status" value="1"/>
</dbReference>
<dbReference type="GO" id="GO:0000156">
    <property type="term" value="F:phosphorelay response regulator activity"/>
    <property type="evidence" value="ECO:0007669"/>
    <property type="project" value="InterPro"/>
</dbReference>
<accession>A0A4P8XX65</accession>
<dbReference type="Proteomes" id="UP000301475">
    <property type="component" value="Chromosome"/>
</dbReference>
<comment type="function">
    <text evidence="2">May play the central regulatory role in sporulation. It may be an element of the effector pathway responsible for the activation of sporulation genes in response to nutritional stress. Spo0A may act in concert with spo0H (a sigma factor) to control the expression of some genes that are critical to the sporulation process.</text>
</comment>
<dbReference type="Pfam" id="PF00072">
    <property type="entry name" value="Response_reg"/>
    <property type="match status" value="1"/>
</dbReference>
<evidence type="ECO:0000313" key="7">
    <source>
        <dbReference type="Proteomes" id="UP000301475"/>
    </source>
</evidence>
<feature type="domain" description="Response regulatory" evidence="4">
    <location>
        <begin position="2"/>
        <end position="119"/>
    </location>
</feature>
<dbReference type="GO" id="GO:0003677">
    <property type="term" value="F:DNA binding"/>
    <property type="evidence" value="ECO:0007669"/>
    <property type="project" value="InterPro"/>
</dbReference>
<feature type="domain" description="HTH LytTR-type" evidence="5">
    <location>
        <begin position="128"/>
        <end position="229"/>
    </location>
</feature>
<organism evidence="6 7">
    <name type="scientific">Ruminococcus bovis</name>
    <dbReference type="NCBI Taxonomy" id="2564099"/>
    <lineage>
        <taxon>Bacteria</taxon>
        <taxon>Bacillati</taxon>
        <taxon>Bacillota</taxon>
        <taxon>Clostridia</taxon>
        <taxon>Eubacteriales</taxon>
        <taxon>Oscillospiraceae</taxon>
        <taxon>Ruminococcus</taxon>
    </lineage>
</organism>
<dbReference type="SMART" id="SM00850">
    <property type="entry name" value="LytTR"/>
    <property type="match status" value="1"/>
</dbReference>
<protein>
    <recommendedName>
        <fullName evidence="1">Stage 0 sporulation protein A homolog</fullName>
    </recommendedName>
</protein>
<dbReference type="Gene3D" id="2.40.50.1020">
    <property type="entry name" value="LytTr DNA-binding domain"/>
    <property type="match status" value="1"/>
</dbReference>
<dbReference type="PROSITE" id="PS50110">
    <property type="entry name" value="RESPONSE_REGULATORY"/>
    <property type="match status" value="1"/>
</dbReference>
<keyword evidence="7" id="KW-1185">Reference proteome</keyword>
<dbReference type="PANTHER" id="PTHR37299:SF1">
    <property type="entry name" value="STAGE 0 SPORULATION PROTEIN A HOMOLOG"/>
    <property type="match status" value="1"/>
</dbReference>